<evidence type="ECO:0000313" key="4">
    <source>
        <dbReference type="EMBL" id="OVA08738.1"/>
    </source>
</evidence>
<dbReference type="OMA" id="QSANDEF"/>
<gene>
    <name evidence="4" type="ORF">BVC80_551g44</name>
</gene>
<dbReference type="SUPFAM" id="SSF46689">
    <property type="entry name" value="Homeodomain-like"/>
    <property type="match status" value="1"/>
</dbReference>
<dbReference type="Pfam" id="PF15963">
    <property type="entry name" value="Myb_DNA-bind_7"/>
    <property type="match status" value="1"/>
</dbReference>
<name>A0A200QE28_MACCD</name>
<feature type="region of interest" description="Disordered" evidence="1">
    <location>
        <begin position="37"/>
        <end position="70"/>
    </location>
</feature>
<evidence type="ECO:0000259" key="2">
    <source>
        <dbReference type="PROSITE" id="PS51293"/>
    </source>
</evidence>
<feature type="compositionally biased region" description="Polar residues" evidence="1">
    <location>
        <begin position="578"/>
        <end position="589"/>
    </location>
</feature>
<dbReference type="PANTHER" id="PTHR22929">
    <property type="entry name" value="RNA POLYMERASE III TRANSCRIPTION INITIATION FACTOR B"/>
    <property type="match status" value="1"/>
</dbReference>
<dbReference type="CDD" id="cd00167">
    <property type="entry name" value="SANT"/>
    <property type="match status" value="1"/>
</dbReference>
<reference evidence="4 5" key="1">
    <citation type="journal article" date="2017" name="Mol. Plant">
        <title>The Genome of Medicinal Plant Macleaya cordata Provides New Insights into Benzylisoquinoline Alkaloids Metabolism.</title>
        <authorList>
            <person name="Liu X."/>
            <person name="Liu Y."/>
            <person name="Huang P."/>
            <person name="Ma Y."/>
            <person name="Qing Z."/>
            <person name="Tang Q."/>
            <person name="Cao H."/>
            <person name="Cheng P."/>
            <person name="Zheng Y."/>
            <person name="Yuan Z."/>
            <person name="Zhou Y."/>
            <person name="Liu J."/>
            <person name="Tang Z."/>
            <person name="Zhuo Y."/>
            <person name="Zhang Y."/>
            <person name="Yu L."/>
            <person name="Huang J."/>
            <person name="Yang P."/>
            <person name="Peng Q."/>
            <person name="Zhang J."/>
            <person name="Jiang W."/>
            <person name="Zhang Z."/>
            <person name="Lin K."/>
            <person name="Ro D.K."/>
            <person name="Chen X."/>
            <person name="Xiong X."/>
            <person name="Shang Y."/>
            <person name="Huang S."/>
            <person name="Zeng J."/>
        </authorList>
    </citation>
    <scope>NUCLEOTIDE SEQUENCE [LARGE SCALE GENOMIC DNA]</scope>
    <source>
        <strain evidence="5">cv. BLH2017</strain>
        <tissue evidence="4">Root</tissue>
    </source>
</reference>
<feature type="compositionally biased region" description="Acidic residues" evidence="1">
    <location>
        <begin position="753"/>
        <end position="766"/>
    </location>
</feature>
<evidence type="ECO:0000256" key="1">
    <source>
        <dbReference type="SAM" id="MobiDB-lite"/>
    </source>
</evidence>
<accession>A0A200QE28</accession>
<feature type="compositionally biased region" description="Basic and acidic residues" evidence="1">
    <location>
        <begin position="735"/>
        <end position="752"/>
    </location>
</feature>
<dbReference type="InParanoid" id="A0A200QE28"/>
<feature type="compositionally biased region" description="Polar residues" evidence="1">
    <location>
        <begin position="445"/>
        <end position="462"/>
    </location>
</feature>
<feature type="compositionally biased region" description="Polar residues" evidence="1">
    <location>
        <begin position="768"/>
        <end position="777"/>
    </location>
</feature>
<feature type="compositionally biased region" description="Acidic residues" evidence="1">
    <location>
        <begin position="723"/>
        <end position="734"/>
    </location>
</feature>
<dbReference type="PANTHER" id="PTHR22929:SF0">
    <property type="entry name" value="TRANSCRIPTION FACTOR TFIIIB COMPONENT B'' HOMOLOG"/>
    <property type="match status" value="1"/>
</dbReference>
<dbReference type="InterPro" id="IPR009057">
    <property type="entry name" value="Homeodomain-like_sf"/>
</dbReference>
<feature type="domain" description="HTH myb-type" evidence="3">
    <location>
        <begin position="623"/>
        <end position="677"/>
    </location>
</feature>
<dbReference type="GO" id="GO:0001156">
    <property type="term" value="F:TFIIIC-class transcription factor complex binding"/>
    <property type="evidence" value="ECO:0007669"/>
    <property type="project" value="TreeGrafter"/>
</dbReference>
<feature type="compositionally biased region" description="Low complexity" evidence="1">
    <location>
        <begin position="265"/>
        <end position="275"/>
    </location>
</feature>
<feature type="compositionally biased region" description="Polar residues" evidence="1">
    <location>
        <begin position="415"/>
        <end position="426"/>
    </location>
</feature>
<feature type="compositionally biased region" description="Basic and acidic residues" evidence="1">
    <location>
        <begin position="49"/>
        <end position="64"/>
    </location>
</feature>
<dbReference type="OrthoDB" id="272624at2759"/>
<dbReference type="AlphaFoldDB" id="A0A200QE28"/>
<dbReference type="InterPro" id="IPR017930">
    <property type="entry name" value="Myb_dom"/>
</dbReference>
<dbReference type="Gene3D" id="1.10.10.60">
    <property type="entry name" value="Homeodomain-like"/>
    <property type="match status" value="1"/>
</dbReference>
<feature type="region of interest" description="Disordered" evidence="1">
    <location>
        <begin position="85"/>
        <end position="108"/>
    </location>
</feature>
<dbReference type="Proteomes" id="UP000195402">
    <property type="component" value="Unassembled WGS sequence"/>
</dbReference>
<feature type="compositionally biased region" description="Polar residues" evidence="1">
    <location>
        <begin position="95"/>
        <end position="108"/>
    </location>
</feature>
<dbReference type="STRING" id="56857.A0A200QE28"/>
<feature type="region of interest" description="Disordered" evidence="1">
    <location>
        <begin position="402"/>
        <end position="544"/>
    </location>
</feature>
<feature type="compositionally biased region" description="Basic residues" evidence="1">
    <location>
        <begin position="521"/>
        <end position="534"/>
    </location>
</feature>
<dbReference type="PROSITE" id="PS51294">
    <property type="entry name" value="HTH_MYB"/>
    <property type="match status" value="1"/>
</dbReference>
<dbReference type="InterPro" id="IPR039467">
    <property type="entry name" value="TFIIIB_B''_Myb"/>
</dbReference>
<feature type="compositionally biased region" description="Basic and acidic residues" evidence="1">
    <location>
        <begin position="507"/>
        <end position="520"/>
    </location>
</feature>
<feature type="domain" description="SANT" evidence="2">
    <location>
        <begin position="626"/>
        <end position="674"/>
    </location>
</feature>
<dbReference type="SMART" id="SM00717">
    <property type="entry name" value="SANT"/>
    <property type="match status" value="1"/>
</dbReference>
<dbReference type="PROSITE" id="PS51293">
    <property type="entry name" value="SANT"/>
    <property type="match status" value="1"/>
</dbReference>
<comment type="caution">
    <text evidence="4">The sequence shown here is derived from an EMBL/GenBank/DDBJ whole genome shotgun (WGS) entry which is preliminary data.</text>
</comment>
<proteinExistence type="predicted"/>
<protein>
    <submittedName>
        <fullName evidence="4">SANT/Myb domain</fullName>
    </submittedName>
</protein>
<feature type="compositionally biased region" description="Acidic residues" evidence="1">
    <location>
        <begin position="591"/>
        <end position="605"/>
    </location>
</feature>
<feature type="region of interest" description="Disordered" evidence="1">
    <location>
        <begin position="578"/>
        <end position="616"/>
    </location>
</feature>
<dbReference type="GO" id="GO:0070898">
    <property type="term" value="P:RNA polymerase III preinitiation complex assembly"/>
    <property type="evidence" value="ECO:0007669"/>
    <property type="project" value="TreeGrafter"/>
</dbReference>
<evidence type="ECO:0000313" key="5">
    <source>
        <dbReference type="Proteomes" id="UP000195402"/>
    </source>
</evidence>
<evidence type="ECO:0000259" key="3">
    <source>
        <dbReference type="PROSITE" id="PS51294"/>
    </source>
</evidence>
<dbReference type="EMBL" id="MVGT01002292">
    <property type="protein sequence ID" value="OVA08738.1"/>
    <property type="molecule type" value="Genomic_DNA"/>
</dbReference>
<dbReference type="GO" id="GO:0000126">
    <property type="term" value="C:transcription factor TFIIIB complex"/>
    <property type="evidence" value="ECO:0007669"/>
    <property type="project" value="TreeGrafter"/>
</dbReference>
<feature type="region of interest" description="Disordered" evidence="1">
    <location>
        <begin position="221"/>
        <end position="276"/>
    </location>
</feature>
<organism evidence="4 5">
    <name type="scientific">Macleaya cordata</name>
    <name type="common">Five-seeded plume-poppy</name>
    <name type="synonym">Bocconia cordata</name>
    <dbReference type="NCBI Taxonomy" id="56857"/>
    <lineage>
        <taxon>Eukaryota</taxon>
        <taxon>Viridiplantae</taxon>
        <taxon>Streptophyta</taxon>
        <taxon>Embryophyta</taxon>
        <taxon>Tracheophyta</taxon>
        <taxon>Spermatophyta</taxon>
        <taxon>Magnoliopsida</taxon>
        <taxon>Ranunculales</taxon>
        <taxon>Papaveraceae</taxon>
        <taxon>Papaveroideae</taxon>
        <taxon>Macleaya</taxon>
    </lineage>
</organism>
<keyword evidence="5" id="KW-1185">Reference proteome</keyword>
<sequence>MAFEMDPFADLLCEPVPVNARAGAKFQPKARPRCKKEVPVLVSSSLSDSTKEKQVTTDSRHVDTSKAVSPSVDCAEIGSTHIALSSVDTSKERPCSSTLDGSSSHLVTQGPVNSTAALHSEFSISDGDRSSGPMDISPQFVRKGDVGSTKPLFSEDSKTFNIQGDKQAGFGGSRGETADIFSDLESLDDILSQPAISNVSTVRKFQPKVKVNGQLRNKLPISRPVTSDADCSISIPEAPGLHAPKDLEEGPSPPILPSVDSTFRASSSAPANSNPDFLASQELLSNRETAASGNHGDLLMDDGRLEREEEAFHGLQSVDVISQATTTTGDAHLVPPETEFLEDLTPAYPPDSFIDFSTMGFSDSLPRDLPPELQATEELENLADASGTKIFNPGEFVDSQAVRVTSGKKDERSVLTASEGNETGKSLRQLRKRLTAPVAADEMATETQENQDMLSEPSNNSLADEGENNDDDDEYRGEETSNRKRARKLSKKPVVGNEKTVRRRKKTSEGSDSLDKEPPKKKFSHSTRRNRRRVDKVLLETPDEEIDPQKLIIKDLILLAEAKERLLIKDANVSKNSFANQSNSFTQDAPYNEEDPFGSTQDDDQPAPSAQHSSFKLNYHSFMDRTPKERWTKQDTELFYQGIRQFGTDFAMIQQLFPGRTRHQVKLKYKKEERQQPMRLSDALTNRSKDHSHFELVIERLQKAAAEAEQNSNRDEESIGLTGEEEEVTPETNEEVTKAEDEGGAKTERKEEEEVGEADMEAEEEVVNTNQAYSPTVKSHHCEIEEEDVYDRWSQYKSDYDVF</sequence>
<feature type="compositionally biased region" description="Acidic residues" evidence="1">
    <location>
        <begin position="464"/>
        <end position="476"/>
    </location>
</feature>
<feature type="region of interest" description="Disordered" evidence="1">
    <location>
        <begin position="706"/>
        <end position="779"/>
    </location>
</feature>
<dbReference type="InterPro" id="IPR017884">
    <property type="entry name" value="SANT_dom"/>
</dbReference>
<dbReference type="InterPro" id="IPR001005">
    <property type="entry name" value="SANT/Myb"/>
</dbReference>